<accession>A0ABW6GI68</accession>
<dbReference type="RefSeq" id="WP_380325315.1">
    <property type="nucleotide sequence ID" value="NZ_JBHYPW010000028.1"/>
</dbReference>
<dbReference type="SUPFAM" id="SSF160631">
    <property type="entry name" value="SMI1/KNR4-like"/>
    <property type="match status" value="1"/>
</dbReference>
<keyword evidence="3" id="KW-1185">Reference proteome</keyword>
<name>A0ABW6GI68_9ACTN</name>
<protein>
    <submittedName>
        <fullName evidence="2">SMI1/KNR4 family protein</fullName>
    </submittedName>
</protein>
<proteinExistence type="predicted"/>
<feature type="domain" description="Knr4/Smi1-like" evidence="1">
    <location>
        <begin position="4"/>
        <end position="99"/>
    </location>
</feature>
<organism evidence="2 3">
    <name type="scientific">Kitasatospora phosalacinea</name>
    <dbReference type="NCBI Taxonomy" id="2065"/>
    <lineage>
        <taxon>Bacteria</taxon>
        <taxon>Bacillati</taxon>
        <taxon>Actinomycetota</taxon>
        <taxon>Actinomycetes</taxon>
        <taxon>Kitasatosporales</taxon>
        <taxon>Streptomycetaceae</taxon>
        <taxon>Kitasatospora</taxon>
    </lineage>
</organism>
<dbReference type="InterPro" id="IPR018958">
    <property type="entry name" value="Knr4/Smi1-like_dom"/>
</dbReference>
<dbReference type="EMBL" id="JBHYPX010000016">
    <property type="protein sequence ID" value="MFE1352401.1"/>
    <property type="molecule type" value="Genomic_DNA"/>
</dbReference>
<reference evidence="2 3" key="1">
    <citation type="submission" date="2024-09" db="EMBL/GenBank/DDBJ databases">
        <title>The Natural Products Discovery Center: Release of the First 8490 Sequenced Strains for Exploring Actinobacteria Biosynthetic Diversity.</title>
        <authorList>
            <person name="Kalkreuter E."/>
            <person name="Kautsar S.A."/>
            <person name="Yang D."/>
            <person name="Bader C.D."/>
            <person name="Teijaro C.N."/>
            <person name="Fluegel L."/>
            <person name="Davis C.M."/>
            <person name="Simpson J.R."/>
            <person name="Lauterbach L."/>
            <person name="Steele A.D."/>
            <person name="Gui C."/>
            <person name="Meng S."/>
            <person name="Li G."/>
            <person name="Viehrig K."/>
            <person name="Ye F."/>
            <person name="Su P."/>
            <person name="Kiefer A.F."/>
            <person name="Nichols A."/>
            <person name="Cepeda A.J."/>
            <person name="Yan W."/>
            <person name="Fan B."/>
            <person name="Jiang Y."/>
            <person name="Adhikari A."/>
            <person name="Zheng C.-J."/>
            <person name="Schuster L."/>
            <person name="Cowan T.M."/>
            <person name="Smanski M.J."/>
            <person name="Chevrette M.G."/>
            <person name="De Carvalho L.P.S."/>
            <person name="Shen B."/>
        </authorList>
    </citation>
    <scope>NUCLEOTIDE SEQUENCE [LARGE SCALE GENOMIC DNA]</scope>
    <source>
        <strain evidence="2 3">NPDC058753</strain>
    </source>
</reference>
<sequence length="151" mass="15930">MHTFEAEHGAVLPEPYRTFVAEIADGSPAGPPGQGPVGLTVGWIWEDDEETPEEELDARVGEVCNHGPIVLGTDGCGMYWLLVVTGPHRGRVWCVTDVGATPFDATPFDAGSDCTGTATTATTATATTAASGFADRVAHWRVGRPWFDADA</sequence>
<dbReference type="Proteomes" id="UP001599542">
    <property type="component" value="Unassembled WGS sequence"/>
</dbReference>
<dbReference type="Pfam" id="PF09346">
    <property type="entry name" value="SMI1_KNR4"/>
    <property type="match status" value="1"/>
</dbReference>
<gene>
    <name evidence="2" type="ORF">ACFW6T_10470</name>
</gene>
<dbReference type="InterPro" id="IPR037883">
    <property type="entry name" value="Knr4/Smi1-like_sf"/>
</dbReference>
<comment type="caution">
    <text evidence="2">The sequence shown here is derived from an EMBL/GenBank/DDBJ whole genome shotgun (WGS) entry which is preliminary data.</text>
</comment>
<evidence type="ECO:0000313" key="3">
    <source>
        <dbReference type="Proteomes" id="UP001599542"/>
    </source>
</evidence>
<evidence type="ECO:0000313" key="2">
    <source>
        <dbReference type="EMBL" id="MFE1352401.1"/>
    </source>
</evidence>
<evidence type="ECO:0000259" key="1">
    <source>
        <dbReference type="Pfam" id="PF09346"/>
    </source>
</evidence>